<evidence type="ECO:0000256" key="2">
    <source>
        <dbReference type="ARBA" id="ARBA00023136"/>
    </source>
</evidence>
<evidence type="ECO:0000256" key="6">
    <source>
        <dbReference type="SAM" id="Phobius"/>
    </source>
</evidence>
<evidence type="ECO:0000313" key="9">
    <source>
        <dbReference type="Proteomes" id="UP000014500"/>
    </source>
</evidence>
<comment type="subcellular location">
    <subcellularLocation>
        <location evidence="1">Membrane</location>
        <topology evidence="1">Single-pass type I membrane protein</topology>
    </subcellularLocation>
</comment>
<feature type="transmembrane region" description="Helical" evidence="6">
    <location>
        <begin position="1066"/>
        <end position="1088"/>
    </location>
</feature>
<dbReference type="InterPro" id="IPR007110">
    <property type="entry name" value="Ig-like_dom"/>
</dbReference>
<evidence type="ECO:0000256" key="1">
    <source>
        <dbReference type="ARBA" id="ARBA00004479"/>
    </source>
</evidence>
<feature type="domain" description="Ig-like" evidence="7">
    <location>
        <begin position="11"/>
        <end position="92"/>
    </location>
</feature>
<dbReference type="PANTHER" id="PTHR11640">
    <property type="entry name" value="NEPHRIN"/>
    <property type="match status" value="1"/>
</dbReference>
<dbReference type="InterPro" id="IPR003598">
    <property type="entry name" value="Ig_sub2"/>
</dbReference>
<name>T1J2F9_STRMM</name>
<dbReference type="PROSITE" id="PS50835">
    <property type="entry name" value="IG_LIKE"/>
    <property type="match status" value="6"/>
</dbReference>
<dbReference type="InterPro" id="IPR051275">
    <property type="entry name" value="Cell_adhesion_signaling"/>
</dbReference>
<evidence type="ECO:0000313" key="8">
    <source>
        <dbReference type="EnsemblMetazoa" id="SMAR007749-PA"/>
    </source>
</evidence>
<keyword evidence="5" id="KW-0393">Immunoglobulin domain</keyword>
<dbReference type="EMBL" id="JH431805">
    <property type="status" value="NOT_ANNOTATED_CDS"/>
    <property type="molecule type" value="Genomic_DNA"/>
</dbReference>
<protein>
    <recommendedName>
        <fullName evidence="7">Ig-like domain-containing protein</fullName>
    </recommendedName>
</protein>
<dbReference type="HOGENOM" id="CLU_235668_0_0_1"/>
<feature type="transmembrane region" description="Helical" evidence="6">
    <location>
        <begin position="670"/>
        <end position="691"/>
    </location>
</feature>
<dbReference type="Proteomes" id="UP000014500">
    <property type="component" value="Unassembled WGS sequence"/>
</dbReference>
<dbReference type="SMART" id="SM00408">
    <property type="entry name" value="IGc2"/>
    <property type="match status" value="5"/>
</dbReference>
<dbReference type="Gene3D" id="2.60.40.10">
    <property type="entry name" value="Immunoglobulins"/>
    <property type="match status" value="4"/>
</dbReference>
<feature type="domain" description="Ig-like" evidence="7">
    <location>
        <begin position="969"/>
        <end position="1050"/>
    </location>
</feature>
<proteinExistence type="predicted"/>
<feature type="domain" description="Ig-like" evidence="7">
    <location>
        <begin position="228"/>
        <end position="319"/>
    </location>
</feature>
<dbReference type="PANTHER" id="PTHR11640:SF155">
    <property type="entry name" value="IG-LIKE DOMAIN-CONTAINING PROTEIN"/>
    <property type="match status" value="1"/>
</dbReference>
<feature type="domain" description="Ig-like" evidence="7">
    <location>
        <begin position="333"/>
        <end position="434"/>
    </location>
</feature>
<keyword evidence="2 6" id="KW-0472">Membrane</keyword>
<accession>T1J2F9</accession>
<dbReference type="GO" id="GO:0050839">
    <property type="term" value="F:cell adhesion molecule binding"/>
    <property type="evidence" value="ECO:0007669"/>
    <property type="project" value="TreeGrafter"/>
</dbReference>
<dbReference type="STRING" id="126957.T1J2F9"/>
<keyword evidence="9" id="KW-1185">Reference proteome</keyword>
<dbReference type="InterPro" id="IPR013783">
    <property type="entry name" value="Ig-like_fold"/>
</dbReference>
<feature type="domain" description="Ig-like" evidence="7">
    <location>
        <begin position="140"/>
        <end position="219"/>
    </location>
</feature>
<dbReference type="InterPro" id="IPR003599">
    <property type="entry name" value="Ig_sub"/>
</dbReference>
<evidence type="ECO:0000256" key="4">
    <source>
        <dbReference type="ARBA" id="ARBA00023180"/>
    </source>
</evidence>
<dbReference type="GO" id="GO:0098609">
    <property type="term" value="P:cell-cell adhesion"/>
    <property type="evidence" value="ECO:0007669"/>
    <property type="project" value="TreeGrafter"/>
</dbReference>
<reference evidence="9" key="1">
    <citation type="submission" date="2011-05" db="EMBL/GenBank/DDBJ databases">
        <authorList>
            <person name="Richards S.R."/>
            <person name="Qu J."/>
            <person name="Jiang H."/>
            <person name="Jhangiani S.N."/>
            <person name="Agravi P."/>
            <person name="Goodspeed R."/>
            <person name="Gross S."/>
            <person name="Mandapat C."/>
            <person name="Jackson L."/>
            <person name="Mathew T."/>
            <person name="Pu L."/>
            <person name="Thornton R."/>
            <person name="Saada N."/>
            <person name="Wilczek-Boney K.B."/>
            <person name="Lee S."/>
            <person name="Kovar C."/>
            <person name="Wu Y."/>
            <person name="Scherer S.E."/>
            <person name="Worley K.C."/>
            <person name="Muzny D.M."/>
            <person name="Gibbs R."/>
        </authorList>
    </citation>
    <scope>NUCLEOTIDE SEQUENCE</scope>
    <source>
        <strain evidence="9">Brora</strain>
    </source>
</reference>
<evidence type="ECO:0000256" key="3">
    <source>
        <dbReference type="ARBA" id="ARBA00023157"/>
    </source>
</evidence>
<dbReference type="InterPro" id="IPR036179">
    <property type="entry name" value="Ig-like_dom_sf"/>
</dbReference>
<dbReference type="SUPFAM" id="SSF48726">
    <property type="entry name" value="Immunoglobulin"/>
    <property type="match status" value="4"/>
</dbReference>
<organism evidence="8 9">
    <name type="scientific">Strigamia maritima</name>
    <name type="common">European centipede</name>
    <name type="synonym">Geophilus maritimus</name>
    <dbReference type="NCBI Taxonomy" id="126957"/>
    <lineage>
        <taxon>Eukaryota</taxon>
        <taxon>Metazoa</taxon>
        <taxon>Ecdysozoa</taxon>
        <taxon>Arthropoda</taxon>
        <taxon>Myriapoda</taxon>
        <taxon>Chilopoda</taxon>
        <taxon>Pleurostigmophora</taxon>
        <taxon>Geophilomorpha</taxon>
        <taxon>Linotaeniidae</taxon>
        <taxon>Strigamia</taxon>
    </lineage>
</organism>
<dbReference type="InterPro" id="IPR013162">
    <property type="entry name" value="CD80_C2-set"/>
</dbReference>
<dbReference type="GO" id="GO:0005911">
    <property type="term" value="C:cell-cell junction"/>
    <property type="evidence" value="ECO:0007669"/>
    <property type="project" value="TreeGrafter"/>
</dbReference>
<dbReference type="Pfam" id="PF08205">
    <property type="entry name" value="C2-set_2"/>
    <property type="match status" value="1"/>
</dbReference>
<keyword evidence="6" id="KW-1133">Transmembrane helix</keyword>
<evidence type="ECO:0000256" key="5">
    <source>
        <dbReference type="ARBA" id="ARBA00023319"/>
    </source>
</evidence>
<sequence length="1908" mass="215904">MEFWGSSADRPFIYEIPQDVTVVEGENVTLVCKINTPTVGCVWKKGNNVMNFKIDNDKRIRYLVGDSGQPGDCSLLIIDVRLEDDYGMWSCQPLVRSQIIDLKTAQVTVFAKPWDPILEFKGETLNNNQLVSPPASDNYQNVVLSCTSHMANPDVDHEWTLNGKKISSSSQGIYPDVRRFTTVTVSTLDVTMHPESDPLNISCWAKHPTYRDNGIREISVVVMPQPYPVLFVYIYSGCPSYKINNEGAFYLPKDGRLSFICVAKGYPKPIFEWEQERNGKWNLITQNVFGNILIVDQLGVYRCSARNEILDILHSDSVKVVKAKDELLPRSFPKFPVTFNDFLVQPMDVHGLSGHPIILDCIFASSVEECFWYKDGIRINLNSKRIKLISKKPTEGDCSIRFNNPQMQDAGQWLCEGTLSSLSQTIHSQQAKVTILGPPAVPHIVVEGKGLFLGQRAYVQAVLGEKKMVPVTCSYQSNSEKYKIDWILNAKSQYSIHTRLLPLSNGLFNISSVLTIEVEITNSLIKQQEIEVKCIVRKIDSYLDSEIFVTEARVAIEYATNKVRIYPCCLMALRQKKSTHLFCDANGFAGPVIRWQRLVNDTWSWIKMNKLSRPWIKVRTIGYYRCLAGNYLNPSLVPSNSVYIARHDNKIQKNCQILVIRNIIPCSSSIMALLIAYILPAVLIVISTTIVSSQSVFELEPNSTLVTYGKKVVIPCKINEIATSCLWIHNHKEKVVLAGSNYELIKNGLADVSHNLPSNPRLQVNSFPAITSVFKVVIDPTQPDVTISCSSKDSYPLFKEYGSLLVYVNNTLQDVNGTLTSSVAKPETNDINVDIKLKLDGDTVVKCVVNHEFLPKSKELIVTFVHPDSKFSLSKRGVKLMSESDKEMVEFPVPNQFGLSSRLELTWYQKSEGETDWSEITNVKGKLKNEEVKALPKPGTYHIKAELKQKTYFNAPLESLESTVLTYVPMTKVSIVSPLSVKLKVGDQKVLTCEADGDPKPQLYWLKATHNSIDVVHEGPLYIVGVSASQAGYYKCDAVQKILQQEVVISSYGAVKVSSRGARTRIILVSGCIIGVLLAGIVGLIWVFSRSTEKPCDLEKSKESKELSTHQYDDLVVAGLKPQLSSGKKRQFVVQKKIVRLENEKNEMKTCECVGEPPILQLPLERYWYVADQIAIYTCPLTENKTVAIANCNMQHCTWEVKFVSSCPILEKECIDEPPKLDIAIIGDDWDGQIKFIDTKVHYYCLNDPTLLIQIAVCTENLTWSFVYSHNNSMNCSCDKFPPFPEGQNIQVNWNESKIYGSIATYTCVGYKVIQTAVCTSTSGWVLQNNSSWKELFEENCECSNDFPTFNLTFDIKWSAKLKLIGNVITYFCYENSTAVYMKMMCSMTKEWEIIFLQPCECVADPPEFKLPVFRQWVSGSKAINTKVQYYCSEEVNAILFQVAKCNDSRIWHTIRLQSCECLEDPPNNHFYLSKNVNQIDRYVGSTRIYYCLPDLKYGISHLMKCCGNLTWINFMTYSCECLTAPPVLNADEYQTWSGVLKSYVNSSVFYHCNSDKSSAIFQVALCNVKRQWSMQHKETAINLKMKFCKCETPPPMELFGYQRHWNSSLNQIGSEVYYSCTGNTTTVLTGVCSADQKWKLPARLDNNLLVTVNCVCPELDSDANVVTWTGIKNRIGSVASIWCLQNNSQLHQQLKCRDDKKWKELYRDVCRYVVTSTSVTSTEITSTLLPEVVFSTVTSTDENEFVLEIKEAENKSGNINQVKEDFGSQTSINDMIIEDVLLTTEFSLFTDNKNLNTGTSLINNVTNVSSKFNYKKRDDKRLKNMKQQHESKSNVPPVLVLQQIRRDMERNNGFNLANNTIIESGSWKNSLSLMMAVFENVLLCIRSGRFDFTKYNYMTNIKQATTN</sequence>
<keyword evidence="3" id="KW-1015">Disulfide bond</keyword>
<keyword evidence="6" id="KW-0812">Transmembrane</keyword>
<reference evidence="8" key="2">
    <citation type="submission" date="2015-02" db="UniProtKB">
        <authorList>
            <consortium name="EnsemblMetazoa"/>
        </authorList>
    </citation>
    <scope>IDENTIFICATION</scope>
</reference>
<feature type="domain" description="Ig-like" evidence="7">
    <location>
        <begin position="442"/>
        <end position="550"/>
    </location>
</feature>
<dbReference type="Pfam" id="PF13927">
    <property type="entry name" value="Ig_3"/>
    <property type="match status" value="1"/>
</dbReference>
<keyword evidence="4" id="KW-0325">Glycoprotein</keyword>
<evidence type="ECO:0000259" key="7">
    <source>
        <dbReference type="PROSITE" id="PS50835"/>
    </source>
</evidence>
<dbReference type="SMART" id="SM00409">
    <property type="entry name" value="IG"/>
    <property type="match status" value="4"/>
</dbReference>
<dbReference type="GO" id="GO:0005886">
    <property type="term" value="C:plasma membrane"/>
    <property type="evidence" value="ECO:0007669"/>
    <property type="project" value="TreeGrafter"/>
</dbReference>
<dbReference type="EnsemblMetazoa" id="SMAR007749-RA">
    <property type="protein sequence ID" value="SMAR007749-PA"/>
    <property type="gene ID" value="SMAR007749"/>
</dbReference>